<evidence type="ECO:0000259" key="2">
    <source>
        <dbReference type="PROSITE" id="PS51704"/>
    </source>
</evidence>
<evidence type="ECO:0000313" key="3">
    <source>
        <dbReference type="EMBL" id="SDG81067.1"/>
    </source>
</evidence>
<dbReference type="RefSeq" id="WP_245696562.1">
    <property type="nucleotide sequence ID" value="NZ_FNDD01000003.1"/>
</dbReference>
<evidence type="ECO:0000256" key="1">
    <source>
        <dbReference type="SAM" id="SignalP"/>
    </source>
</evidence>
<feature type="chain" id="PRO_5011580361" evidence="1">
    <location>
        <begin position="27"/>
        <end position="356"/>
    </location>
</feature>
<dbReference type="PANTHER" id="PTHR46211">
    <property type="entry name" value="GLYCEROPHOSPHORYL DIESTER PHOSPHODIESTERASE"/>
    <property type="match status" value="1"/>
</dbReference>
<proteinExistence type="predicted"/>
<keyword evidence="1" id="KW-0732">Signal</keyword>
<dbReference type="Proteomes" id="UP000198854">
    <property type="component" value="Unassembled WGS sequence"/>
</dbReference>
<dbReference type="Pfam" id="PF03009">
    <property type="entry name" value="GDPD"/>
    <property type="match status" value="1"/>
</dbReference>
<protein>
    <submittedName>
        <fullName evidence="3">Glycerophosphoryl diester phosphodiesterase</fullName>
    </submittedName>
</protein>
<dbReference type="Gene3D" id="3.20.20.190">
    <property type="entry name" value="Phosphatidylinositol (PI) phosphodiesterase"/>
    <property type="match status" value="1"/>
</dbReference>
<dbReference type="SUPFAM" id="SSF51695">
    <property type="entry name" value="PLC-like phosphodiesterases"/>
    <property type="match status" value="1"/>
</dbReference>
<accession>A0A1G7XAE7</accession>
<dbReference type="STRING" id="861298.SAMN04488136_10342"/>
<keyword evidence="4" id="KW-1185">Reference proteome</keyword>
<dbReference type="PROSITE" id="PS51704">
    <property type="entry name" value="GP_PDE"/>
    <property type="match status" value="1"/>
</dbReference>
<dbReference type="EMBL" id="FNDD01000003">
    <property type="protein sequence ID" value="SDG81067.1"/>
    <property type="molecule type" value="Genomic_DNA"/>
</dbReference>
<feature type="signal peptide" evidence="1">
    <location>
        <begin position="1"/>
        <end position="26"/>
    </location>
</feature>
<dbReference type="AlphaFoldDB" id="A0A1G7XAE7"/>
<dbReference type="CDD" id="cd08601">
    <property type="entry name" value="GDPD_SaGlpQ_like"/>
    <property type="match status" value="1"/>
</dbReference>
<feature type="domain" description="GP-PDE" evidence="2">
    <location>
        <begin position="33"/>
        <end position="339"/>
    </location>
</feature>
<name>A0A1G7XAE7_9VIBR</name>
<sequence>MNISKNLMTALVSAATFTATFNVAQAADHIANPAVIAHRGDSFNAPESTVPAYLLACKTGADYLELDLQRTKDGKLIALHDNNLKRTTNIAAVYPDRADDPVSTFTFAELEKLDAGSWFNQAYPERARQSFKGLKIVSLDQISEIAKACDSKPGLYIETKVPNLFPGIEADLKNYLASHGWLDKSQQGKIILQTFEKPSLIALQKEMPNVPKILLLWTGDGYIDEKPVAKKADDESWADYYTRVEVASKQAFADWLDFAKQNGAAGVGPSTIQSEHAGDFSSQFSYMDLALPWMVKMSHDKGLLVHAYTVDQVKDFEMYRQRGVDGFFTNKPEVAAKVFHRQTPSDVESLLTKLSY</sequence>
<dbReference type="PANTHER" id="PTHR46211:SF1">
    <property type="entry name" value="GLYCEROPHOSPHODIESTER PHOSPHODIESTERASE, CYTOPLASMIC"/>
    <property type="match status" value="1"/>
</dbReference>
<organism evidence="3 4">
    <name type="scientific">Vibrio xiamenensis</name>
    <dbReference type="NCBI Taxonomy" id="861298"/>
    <lineage>
        <taxon>Bacteria</taxon>
        <taxon>Pseudomonadati</taxon>
        <taxon>Pseudomonadota</taxon>
        <taxon>Gammaproteobacteria</taxon>
        <taxon>Vibrionales</taxon>
        <taxon>Vibrionaceae</taxon>
        <taxon>Vibrio</taxon>
    </lineage>
</organism>
<dbReference type="InterPro" id="IPR017946">
    <property type="entry name" value="PLC-like_Pdiesterase_TIM-brl"/>
</dbReference>
<reference evidence="3 4" key="1">
    <citation type="submission" date="2016-10" db="EMBL/GenBank/DDBJ databases">
        <authorList>
            <person name="de Groot N.N."/>
        </authorList>
    </citation>
    <scope>NUCLEOTIDE SEQUENCE [LARGE SCALE GENOMIC DNA]</scope>
    <source>
        <strain evidence="3 4">CGMCC 1.10228</strain>
    </source>
</reference>
<evidence type="ECO:0000313" key="4">
    <source>
        <dbReference type="Proteomes" id="UP000198854"/>
    </source>
</evidence>
<dbReference type="GO" id="GO:0008081">
    <property type="term" value="F:phosphoric diester hydrolase activity"/>
    <property type="evidence" value="ECO:0007669"/>
    <property type="project" value="InterPro"/>
</dbReference>
<dbReference type="InterPro" id="IPR030395">
    <property type="entry name" value="GP_PDE_dom"/>
</dbReference>
<dbReference type="GO" id="GO:0006629">
    <property type="term" value="P:lipid metabolic process"/>
    <property type="evidence" value="ECO:0007669"/>
    <property type="project" value="InterPro"/>
</dbReference>
<gene>
    <name evidence="3" type="ORF">SAMN04488136_10342</name>
</gene>